<reference evidence="3" key="1">
    <citation type="submission" date="2020-06" db="EMBL/GenBank/DDBJ databases">
        <authorList>
            <consortium name="Plant Systems Biology data submission"/>
        </authorList>
    </citation>
    <scope>NUCLEOTIDE SEQUENCE</scope>
    <source>
        <strain evidence="3">D6</strain>
    </source>
</reference>
<comment type="caution">
    <text evidence="3">The sequence shown here is derived from an EMBL/GenBank/DDBJ whole genome shotgun (WGS) entry which is preliminary data.</text>
</comment>
<organism evidence="3 4">
    <name type="scientific">Seminavis robusta</name>
    <dbReference type="NCBI Taxonomy" id="568900"/>
    <lineage>
        <taxon>Eukaryota</taxon>
        <taxon>Sar</taxon>
        <taxon>Stramenopiles</taxon>
        <taxon>Ochrophyta</taxon>
        <taxon>Bacillariophyta</taxon>
        <taxon>Bacillariophyceae</taxon>
        <taxon>Bacillariophycidae</taxon>
        <taxon>Naviculales</taxon>
        <taxon>Naviculaceae</taxon>
        <taxon>Seminavis</taxon>
    </lineage>
</organism>
<dbReference type="OrthoDB" id="10259101at2759"/>
<feature type="signal peptide" evidence="1">
    <location>
        <begin position="1"/>
        <end position="22"/>
    </location>
</feature>
<proteinExistence type="predicted"/>
<accession>A0A9N8H5A6</accession>
<dbReference type="Proteomes" id="UP001153069">
    <property type="component" value="Unassembled WGS sequence"/>
</dbReference>
<gene>
    <name evidence="3" type="ORF">SEMRO_69_G038700.1</name>
</gene>
<dbReference type="PANTHER" id="PTHR12126:SF15">
    <property type="entry name" value="NAD(P)-BINDING DOMAIN-CONTAINING PROTEIN"/>
    <property type="match status" value="1"/>
</dbReference>
<feature type="chain" id="PRO_5040113685" evidence="1">
    <location>
        <begin position="23"/>
        <end position="319"/>
    </location>
</feature>
<dbReference type="GO" id="GO:0005739">
    <property type="term" value="C:mitochondrion"/>
    <property type="evidence" value="ECO:0007669"/>
    <property type="project" value="TreeGrafter"/>
</dbReference>
<protein>
    <submittedName>
        <fullName evidence="3">NAD dependent epimerase dehydratase family protein</fullName>
    </submittedName>
</protein>
<evidence type="ECO:0000313" key="3">
    <source>
        <dbReference type="EMBL" id="CAB9499825.1"/>
    </source>
</evidence>
<dbReference type="SUPFAM" id="SSF51735">
    <property type="entry name" value="NAD(P)-binding Rossmann-fold domains"/>
    <property type="match status" value="1"/>
</dbReference>
<sequence>MQVLGFLFAWLMVLNRPPLVAAFLGASQTTFDVCRTEDTAVRMSSSDTSTGSSRVTSKKGRLLVLGGTGFLGQAVCKRAALDGFLVTSLSRRGRPPSSGDQSPSSTNIKYLAGDAREKSTIAEILKEGSYTGIIHCVGLLLDEESGLGQYNRFASGSGSLPDSGSTYDTITRLTAFNAMDAAIEYAKENNNNEPFPFCFASAAEAGWPDMPGGSFVENNLAPDFLKRYLAAKRAVEERLQSSSSELLRPIIVRPSLIYTMDKPASLPAVGAFFIGNKIGLPFVDQPVTVQSLANAMVRSIAQKETRGILRFQEINAMSE</sequence>
<dbReference type="EMBL" id="CAICTM010000068">
    <property type="protein sequence ID" value="CAB9499825.1"/>
    <property type="molecule type" value="Genomic_DNA"/>
</dbReference>
<dbReference type="InterPro" id="IPR051207">
    <property type="entry name" value="ComplexI_NDUFA9_subunit"/>
</dbReference>
<dbReference type="Gene3D" id="3.40.50.720">
    <property type="entry name" value="NAD(P)-binding Rossmann-like Domain"/>
    <property type="match status" value="1"/>
</dbReference>
<evidence type="ECO:0000259" key="2">
    <source>
        <dbReference type="Pfam" id="PF01370"/>
    </source>
</evidence>
<dbReference type="AlphaFoldDB" id="A0A9N8H5A6"/>
<evidence type="ECO:0000313" key="4">
    <source>
        <dbReference type="Proteomes" id="UP001153069"/>
    </source>
</evidence>
<evidence type="ECO:0000256" key="1">
    <source>
        <dbReference type="SAM" id="SignalP"/>
    </source>
</evidence>
<keyword evidence="4" id="KW-1185">Reference proteome</keyword>
<dbReference type="InterPro" id="IPR036291">
    <property type="entry name" value="NAD(P)-bd_dom_sf"/>
</dbReference>
<dbReference type="GO" id="GO:0044877">
    <property type="term" value="F:protein-containing complex binding"/>
    <property type="evidence" value="ECO:0007669"/>
    <property type="project" value="TreeGrafter"/>
</dbReference>
<keyword evidence="1" id="KW-0732">Signal</keyword>
<feature type="domain" description="NAD-dependent epimerase/dehydratase" evidence="2">
    <location>
        <begin position="63"/>
        <end position="258"/>
    </location>
</feature>
<dbReference type="InterPro" id="IPR001509">
    <property type="entry name" value="Epimerase_deHydtase"/>
</dbReference>
<dbReference type="PANTHER" id="PTHR12126">
    <property type="entry name" value="NADH-UBIQUINONE OXIDOREDUCTASE 39 KDA SUBUNIT-RELATED"/>
    <property type="match status" value="1"/>
</dbReference>
<name>A0A9N8H5A6_9STRA</name>
<dbReference type="Pfam" id="PF01370">
    <property type="entry name" value="Epimerase"/>
    <property type="match status" value="1"/>
</dbReference>